<dbReference type="AlphaFoldDB" id="A0A4Q9JVB0"/>
<dbReference type="RefSeq" id="WP_131164023.1">
    <property type="nucleotide sequence ID" value="NZ_CP076657.1"/>
</dbReference>
<reference evidence="2 3" key="1">
    <citation type="submission" date="2018-07" db="EMBL/GenBank/DDBJ databases">
        <title>Campylobacter zealandensis sp. nov., isolated from birds and water in New Zealand.</title>
        <authorList>
            <person name="Wilkinson D.A."/>
            <person name="Biggs P.J."/>
            <person name="French N.P."/>
            <person name="Midwinter A.C."/>
        </authorList>
    </citation>
    <scope>NUCLEOTIDE SEQUENCE [LARGE SCALE GENOMIC DNA]</scope>
    <source>
        <strain evidence="2 3">B423b</strain>
    </source>
</reference>
<accession>A0A4Q9JVB0</accession>
<evidence type="ECO:0000313" key="2">
    <source>
        <dbReference type="EMBL" id="TBR81983.1"/>
    </source>
</evidence>
<dbReference type="InterPro" id="IPR011659">
    <property type="entry name" value="WD40"/>
</dbReference>
<sequence>MNKLFFIFLVLFTSLWAEDPIIDVINKDIALPKIIVKDKSNLSDENLKRNFYNILVNDLKVSSNFEIVNNGNESTNYIFEYSLSKNTNNLDLNVKIKIGNIEKSNKNYSSSIEQYPFLAHKSVKDSVNALGLAPVDWMDHKILISRTNSSKKSQIIMADYTLTYQKIIIEGGLNLFPKWGNKEQTLFYYTAYDSDMPTLYSYNLKNNRATKILSSEGMVVASDVSTDGSKLLVTMAPKDQPDIYLYDLNNKKLEKLTNYSGIDVNGNFIGNDDSKIVYVSDRLGYPNIFIQTLGSNIAEQVVFHGKNNSSVSTYKDFLVYSSREPNQFGVFNIYLMSIKSDYIRQLTANGKNLFPRFSSDGGSVVFIKYLGSQSALGVIRVNANKAFYFPLKLGKIQSIDW</sequence>
<proteinExistence type="inferred from homology"/>
<evidence type="ECO:0000313" key="3">
    <source>
        <dbReference type="Proteomes" id="UP000292583"/>
    </source>
</evidence>
<dbReference type="PANTHER" id="PTHR36842">
    <property type="entry name" value="PROTEIN TOLB HOMOLOG"/>
    <property type="match status" value="1"/>
</dbReference>
<comment type="caution">
    <text evidence="2">The sequence shown here is derived from an EMBL/GenBank/DDBJ whole genome shotgun (WGS) entry which is preliminary data.</text>
</comment>
<dbReference type="Pfam" id="PF07676">
    <property type="entry name" value="PD40"/>
    <property type="match status" value="1"/>
</dbReference>
<dbReference type="Proteomes" id="UP000292583">
    <property type="component" value="Unassembled WGS sequence"/>
</dbReference>
<dbReference type="SUPFAM" id="SSF69304">
    <property type="entry name" value="Tricorn protease N-terminal domain"/>
    <property type="match status" value="1"/>
</dbReference>
<evidence type="ECO:0000256" key="1">
    <source>
        <dbReference type="ARBA" id="ARBA00009820"/>
    </source>
</evidence>
<protein>
    <submittedName>
        <fullName evidence="2">Tol-Pal system protein TolB</fullName>
    </submittedName>
</protein>
<dbReference type="Gene3D" id="2.120.10.30">
    <property type="entry name" value="TolB, C-terminal domain"/>
    <property type="match status" value="1"/>
</dbReference>
<organism evidence="2 3">
    <name type="scientific">Campylobacter novaezeelandiae</name>
    <dbReference type="NCBI Taxonomy" id="2267891"/>
    <lineage>
        <taxon>Bacteria</taxon>
        <taxon>Pseudomonadati</taxon>
        <taxon>Campylobacterota</taxon>
        <taxon>Epsilonproteobacteria</taxon>
        <taxon>Campylobacterales</taxon>
        <taxon>Campylobacteraceae</taxon>
        <taxon>Campylobacter</taxon>
    </lineage>
</organism>
<dbReference type="EMBL" id="QPGR01000002">
    <property type="protein sequence ID" value="TBR81983.1"/>
    <property type="molecule type" value="Genomic_DNA"/>
</dbReference>
<dbReference type="PANTHER" id="PTHR36842:SF1">
    <property type="entry name" value="PROTEIN TOLB"/>
    <property type="match status" value="1"/>
</dbReference>
<dbReference type="NCBIfam" id="NF003124">
    <property type="entry name" value="PRK04043.1"/>
    <property type="match status" value="1"/>
</dbReference>
<dbReference type="InterPro" id="IPR011042">
    <property type="entry name" value="6-blade_b-propeller_TolB-like"/>
</dbReference>
<name>A0A4Q9JVB0_9BACT</name>
<dbReference type="OrthoDB" id="9815657at2"/>
<comment type="similarity">
    <text evidence="1">Belongs to the TolB family.</text>
</comment>
<keyword evidence="3" id="KW-1185">Reference proteome</keyword>
<gene>
    <name evidence="2" type="primary">tolB</name>
    <name evidence="2" type="ORF">DU473_01490</name>
</gene>